<evidence type="ECO:0000313" key="10">
    <source>
        <dbReference type="EMBL" id="AHM57142.1"/>
    </source>
</evidence>
<evidence type="ECO:0000256" key="3">
    <source>
        <dbReference type="ARBA" id="ARBA00022650"/>
    </source>
</evidence>
<keyword evidence="3 8" id="KW-0641">Proline biosynthesis</keyword>
<evidence type="ECO:0000313" key="11">
    <source>
        <dbReference type="Proteomes" id="UP000019591"/>
    </source>
</evidence>
<dbReference type="STRING" id="1286171.EAL2_c18610"/>
<feature type="binding site" evidence="8">
    <location>
        <begin position="220"/>
        <end position="226"/>
    </location>
    <ligand>
        <name>ATP</name>
        <dbReference type="ChEBI" id="CHEBI:30616"/>
    </ligand>
</feature>
<dbReference type="HOGENOM" id="CLU_025400_0_2_9"/>
<evidence type="ECO:0000256" key="1">
    <source>
        <dbReference type="ARBA" id="ARBA00022490"/>
    </source>
</evidence>
<keyword evidence="5 8" id="KW-0547">Nucleotide-binding</keyword>
<dbReference type="EC" id="2.7.2.11" evidence="8"/>
<keyword evidence="6 8" id="KW-0418">Kinase</keyword>
<dbReference type="AlphaFoldDB" id="W8TLV0"/>
<feature type="binding site" evidence="8">
    <location>
        <position position="59"/>
    </location>
    <ligand>
        <name>substrate</name>
    </ligand>
</feature>
<dbReference type="eggNOG" id="COG0263">
    <property type="taxonomic scope" value="Bacteria"/>
</dbReference>
<protein>
    <recommendedName>
        <fullName evidence="8">Glutamate 5-kinase</fullName>
        <ecNumber evidence="8">2.7.2.11</ecNumber>
    </recommendedName>
    <alternativeName>
        <fullName evidence="8">Gamma-glutamyl kinase</fullName>
        <shortName evidence="8">GK</shortName>
    </alternativeName>
</protein>
<evidence type="ECO:0000256" key="2">
    <source>
        <dbReference type="ARBA" id="ARBA00022605"/>
    </source>
</evidence>
<feature type="binding site" evidence="8">
    <location>
        <position position="19"/>
    </location>
    <ligand>
        <name>ATP</name>
        <dbReference type="ChEBI" id="CHEBI:30616"/>
    </ligand>
</feature>
<keyword evidence="4 8" id="KW-0808">Transferase</keyword>
<comment type="catalytic activity">
    <reaction evidence="8">
        <text>L-glutamate + ATP = L-glutamyl 5-phosphate + ADP</text>
        <dbReference type="Rhea" id="RHEA:14877"/>
        <dbReference type="ChEBI" id="CHEBI:29985"/>
        <dbReference type="ChEBI" id="CHEBI:30616"/>
        <dbReference type="ChEBI" id="CHEBI:58274"/>
        <dbReference type="ChEBI" id="CHEBI:456216"/>
        <dbReference type="EC" id="2.7.2.11"/>
    </reaction>
</comment>
<evidence type="ECO:0000256" key="6">
    <source>
        <dbReference type="ARBA" id="ARBA00022777"/>
    </source>
</evidence>
<dbReference type="NCBIfam" id="TIGR01027">
    <property type="entry name" value="proB"/>
    <property type="match status" value="1"/>
</dbReference>
<keyword evidence="11" id="KW-1185">Reference proteome</keyword>
<dbReference type="PANTHER" id="PTHR43654:SF1">
    <property type="entry name" value="ISOPENTENYL PHOSPHATE KINASE"/>
    <property type="match status" value="1"/>
</dbReference>
<feature type="binding site" evidence="8">
    <location>
        <position position="146"/>
    </location>
    <ligand>
        <name>substrate</name>
    </ligand>
</feature>
<comment type="pathway">
    <text evidence="8">Amino-acid biosynthesis; L-proline biosynthesis; L-glutamate 5-semialdehyde from L-glutamate: step 1/2.</text>
</comment>
<dbReference type="Pfam" id="PF00696">
    <property type="entry name" value="AA_kinase"/>
    <property type="match status" value="1"/>
</dbReference>
<evidence type="ECO:0000256" key="5">
    <source>
        <dbReference type="ARBA" id="ARBA00022741"/>
    </source>
</evidence>
<reference evidence="10 11" key="1">
    <citation type="journal article" date="2014" name="Genome Announc.">
        <title>Complete Genome Sequence of Amino Acid-Utilizing Eubacterium acidaminophilum al-2 (DSM 3953).</title>
        <authorList>
            <person name="Poehlein A."/>
            <person name="Andreesen J.R."/>
            <person name="Daniel R."/>
        </authorList>
    </citation>
    <scope>NUCLEOTIDE SEQUENCE [LARGE SCALE GENOMIC DNA]</scope>
    <source>
        <strain evidence="10 11">DSM 3953</strain>
    </source>
</reference>
<dbReference type="KEGG" id="eac:EAL2_c18610"/>
<evidence type="ECO:0000259" key="9">
    <source>
        <dbReference type="Pfam" id="PF00696"/>
    </source>
</evidence>
<feature type="binding site" evidence="8">
    <location>
        <begin position="178"/>
        <end position="179"/>
    </location>
    <ligand>
        <name>ATP</name>
        <dbReference type="ChEBI" id="CHEBI:30616"/>
    </ligand>
</feature>
<organism evidence="10 11">
    <name type="scientific">Peptoclostridium acidaminophilum DSM 3953</name>
    <dbReference type="NCBI Taxonomy" id="1286171"/>
    <lineage>
        <taxon>Bacteria</taxon>
        <taxon>Bacillati</taxon>
        <taxon>Bacillota</taxon>
        <taxon>Clostridia</taxon>
        <taxon>Peptostreptococcales</taxon>
        <taxon>Peptoclostridiaceae</taxon>
        <taxon>Peptoclostridium</taxon>
    </lineage>
</organism>
<dbReference type="Gene3D" id="3.40.1160.10">
    <property type="entry name" value="Acetylglutamate kinase-like"/>
    <property type="match status" value="1"/>
</dbReference>
<dbReference type="InterPro" id="IPR041739">
    <property type="entry name" value="G5K_ProB"/>
</dbReference>
<keyword evidence="7 8" id="KW-0067">ATP-binding</keyword>
<keyword evidence="2 8" id="KW-0028">Amino-acid biosynthesis</keyword>
<dbReference type="PIRSF" id="PIRSF000729">
    <property type="entry name" value="GK"/>
    <property type="match status" value="1"/>
</dbReference>
<dbReference type="GO" id="GO:0055129">
    <property type="term" value="P:L-proline biosynthetic process"/>
    <property type="evidence" value="ECO:0007669"/>
    <property type="project" value="UniProtKB-UniRule"/>
</dbReference>
<dbReference type="InterPro" id="IPR001048">
    <property type="entry name" value="Asp/Glu/Uridylate_kinase"/>
</dbReference>
<dbReference type="PANTHER" id="PTHR43654">
    <property type="entry name" value="GLUTAMATE 5-KINASE"/>
    <property type="match status" value="1"/>
</dbReference>
<feature type="binding site" evidence="8">
    <location>
        <position position="158"/>
    </location>
    <ligand>
        <name>substrate</name>
    </ligand>
</feature>
<dbReference type="InterPro" id="IPR001057">
    <property type="entry name" value="Glu/AcGlu_kinase"/>
</dbReference>
<evidence type="ECO:0000256" key="4">
    <source>
        <dbReference type="ARBA" id="ARBA00022679"/>
    </source>
</evidence>
<gene>
    <name evidence="8 10" type="primary">proB</name>
    <name evidence="10" type="ORF">EAL2_c18610</name>
</gene>
<comment type="subcellular location">
    <subcellularLocation>
        <location evidence="8">Cytoplasm</location>
    </subcellularLocation>
</comment>
<dbReference type="InterPro" id="IPR005715">
    <property type="entry name" value="Glu_5kinase/COase_Synthase"/>
</dbReference>
<dbReference type="GO" id="GO:0005829">
    <property type="term" value="C:cytosol"/>
    <property type="evidence" value="ECO:0007669"/>
    <property type="project" value="TreeGrafter"/>
</dbReference>
<proteinExistence type="inferred from homology"/>
<comment type="similarity">
    <text evidence="8">Belongs to the glutamate 5-kinase family.</text>
</comment>
<dbReference type="RefSeq" id="WP_025436097.1">
    <property type="nucleotide sequence ID" value="NZ_CP007452.1"/>
</dbReference>
<dbReference type="InterPro" id="IPR011529">
    <property type="entry name" value="Glu_5kinase"/>
</dbReference>
<accession>W8TLV0</accession>
<evidence type="ECO:0000256" key="7">
    <source>
        <dbReference type="ARBA" id="ARBA00022840"/>
    </source>
</evidence>
<dbReference type="CDD" id="cd04242">
    <property type="entry name" value="AAK_G5K_ProB"/>
    <property type="match status" value="1"/>
</dbReference>
<dbReference type="GO" id="GO:0005524">
    <property type="term" value="F:ATP binding"/>
    <property type="evidence" value="ECO:0007669"/>
    <property type="project" value="UniProtKB-KW"/>
</dbReference>
<dbReference type="OrthoDB" id="9804434at2"/>
<name>W8TLV0_PEPAC</name>
<dbReference type="EMBL" id="CP007452">
    <property type="protein sequence ID" value="AHM57142.1"/>
    <property type="molecule type" value="Genomic_DNA"/>
</dbReference>
<dbReference type="HAMAP" id="MF_00456">
    <property type="entry name" value="ProB"/>
    <property type="match status" value="1"/>
</dbReference>
<dbReference type="PROSITE" id="PS00902">
    <property type="entry name" value="GLUTAMATE_5_KINASE"/>
    <property type="match status" value="1"/>
</dbReference>
<comment type="function">
    <text evidence="8">Catalyzes the transfer of a phosphate group to glutamate to form L-glutamate 5-phosphate.</text>
</comment>
<dbReference type="UniPathway" id="UPA00098">
    <property type="reaction ID" value="UER00359"/>
</dbReference>
<dbReference type="Proteomes" id="UP000019591">
    <property type="component" value="Chromosome"/>
</dbReference>
<feature type="domain" description="Aspartate/glutamate/uridylate kinase" evidence="9">
    <location>
        <begin position="14"/>
        <end position="244"/>
    </location>
</feature>
<sequence>MSSNVRFKNIDDINRIVIKIGTSTLTYPGGKLNFHRIDQIARVLSDLNNQGRQIVFVTSAAIGVGVARLGRPELLASVPGKQAAASVGQAMLMKIYQRMFNDYNQIVSQVLLTKYVTDTERTRVNAQNTMNTLLEMNVIPIVNENDTIATEEIVFGDNDTLSATVAALIDADLLILLSDIDGLYTGNPKTNPDARLISRVDDITEDIENLASGKGSALGTGGMITKIKAASIAYENGIDTIIANGDNPEILYDILEGRNVGTHFVAPSHR</sequence>
<keyword evidence="1 8" id="KW-0963">Cytoplasm</keyword>
<dbReference type="PRINTS" id="PR00474">
    <property type="entry name" value="GLU5KINASE"/>
</dbReference>
<dbReference type="InterPro" id="IPR036393">
    <property type="entry name" value="AceGlu_kinase-like_sf"/>
</dbReference>
<dbReference type="GO" id="GO:0004349">
    <property type="term" value="F:glutamate 5-kinase activity"/>
    <property type="evidence" value="ECO:0007669"/>
    <property type="project" value="UniProtKB-UniRule"/>
</dbReference>
<evidence type="ECO:0000256" key="8">
    <source>
        <dbReference type="HAMAP-Rule" id="MF_00456"/>
    </source>
</evidence>
<dbReference type="PATRIC" id="fig|1286171.3.peg.1810"/>
<dbReference type="SUPFAM" id="SSF53633">
    <property type="entry name" value="Carbamate kinase-like"/>
    <property type="match status" value="1"/>
</dbReference>
<dbReference type="FunFam" id="3.40.1160.10:FF:000018">
    <property type="entry name" value="Glutamate 5-kinase"/>
    <property type="match status" value="1"/>
</dbReference>
<dbReference type="InterPro" id="IPR019797">
    <property type="entry name" value="Glutamate_5-kinase_CS"/>
</dbReference>